<dbReference type="Proteomes" id="UP000274756">
    <property type="component" value="Unassembled WGS sequence"/>
</dbReference>
<name>A0A0N4U302_DRAME</name>
<evidence type="ECO:0000313" key="4">
    <source>
        <dbReference type="Proteomes" id="UP000038040"/>
    </source>
</evidence>
<dbReference type="AlphaFoldDB" id="A0A0N4U302"/>
<keyword evidence="5" id="KW-1185">Reference proteome</keyword>
<evidence type="ECO:0000313" key="3">
    <source>
        <dbReference type="EMBL" id="VDN55473.1"/>
    </source>
</evidence>
<organism evidence="4 6">
    <name type="scientific">Dracunculus medinensis</name>
    <name type="common">Guinea worm</name>
    <dbReference type="NCBI Taxonomy" id="318479"/>
    <lineage>
        <taxon>Eukaryota</taxon>
        <taxon>Metazoa</taxon>
        <taxon>Ecdysozoa</taxon>
        <taxon>Nematoda</taxon>
        <taxon>Chromadorea</taxon>
        <taxon>Rhabditida</taxon>
        <taxon>Spirurina</taxon>
        <taxon>Dracunculoidea</taxon>
        <taxon>Dracunculidae</taxon>
        <taxon>Dracunculus</taxon>
    </lineage>
</organism>
<evidence type="ECO:0000313" key="6">
    <source>
        <dbReference type="WBParaSite" id="DME_0000108601-mRNA-1"/>
    </source>
</evidence>
<dbReference type="Proteomes" id="UP000038040">
    <property type="component" value="Unplaced"/>
</dbReference>
<protein>
    <submittedName>
        <fullName evidence="6">Apple domain-containing protein</fullName>
    </submittedName>
</protein>
<evidence type="ECO:0000256" key="1">
    <source>
        <dbReference type="SAM" id="MobiDB-lite"/>
    </source>
</evidence>
<accession>A0A0N4U302</accession>
<gene>
    <name evidence="3" type="ORF">DME_LOCUS5446</name>
</gene>
<sequence length="460" mass="51379">MFWGIILLTLSLNLFAKCQTNISQTERQLTLAASFHENKVDADEPTIVTLGPPRNGIQRALIDEVPYSNAELQPIFSLSVDENHREIAAYDDNFVDPIREDPLIIPRLYRNETTTKTISRITTSRSFVSTSSPSLLQLQARTLQIPESSRHIVQQSVAASTPPPIIHDRQSSIASRIPTVELPTIIATTILPVRKERPQPRPAQSLLPRRPPSLIRPRPQPPREPPRINLPTITRRFSTQPPPAQNLRTGGNLHLFIQATRLNAIISSLECRASIFYISAPVQNTIARSRFTHYAITISVDQCARTCHEFNCAVAHYSPTTGNCQFIPSTAFAVQEGQCPRWPHSYYSLSRNDDRNFYGPRVPLDSFTVSSLGVKTSNTQDAKNVTNATELDKTNSMLVSMNVAGIKKEDEKENQGAKAVDTSDNKPLRILTRGSGRSSTNLDALKWHSTIDTKTLNEFQ</sequence>
<reference evidence="6" key="1">
    <citation type="submission" date="2017-02" db="UniProtKB">
        <authorList>
            <consortium name="WormBaseParasite"/>
        </authorList>
    </citation>
    <scope>IDENTIFICATION</scope>
</reference>
<dbReference type="WBParaSite" id="DME_0000108601-mRNA-1">
    <property type="protein sequence ID" value="DME_0000108601-mRNA-1"/>
    <property type="gene ID" value="DME_0000108601"/>
</dbReference>
<dbReference type="EMBL" id="UYYG01001152">
    <property type="protein sequence ID" value="VDN55473.1"/>
    <property type="molecule type" value="Genomic_DNA"/>
</dbReference>
<evidence type="ECO:0000256" key="2">
    <source>
        <dbReference type="SAM" id="SignalP"/>
    </source>
</evidence>
<dbReference type="OrthoDB" id="5871074at2759"/>
<evidence type="ECO:0000313" key="5">
    <source>
        <dbReference type="Proteomes" id="UP000274756"/>
    </source>
</evidence>
<feature type="chain" id="PRO_5041080286" evidence="2">
    <location>
        <begin position="19"/>
        <end position="460"/>
    </location>
</feature>
<reference evidence="3 5" key="2">
    <citation type="submission" date="2018-11" db="EMBL/GenBank/DDBJ databases">
        <authorList>
            <consortium name="Pathogen Informatics"/>
        </authorList>
    </citation>
    <scope>NUCLEOTIDE SEQUENCE [LARGE SCALE GENOMIC DNA]</scope>
</reference>
<feature type="compositionally biased region" description="Low complexity" evidence="1">
    <location>
        <begin position="202"/>
        <end position="217"/>
    </location>
</feature>
<proteinExistence type="predicted"/>
<keyword evidence="2" id="KW-0732">Signal</keyword>
<feature type="signal peptide" evidence="2">
    <location>
        <begin position="1"/>
        <end position="18"/>
    </location>
</feature>
<feature type="region of interest" description="Disordered" evidence="1">
    <location>
        <begin position="408"/>
        <end position="427"/>
    </location>
</feature>
<feature type="region of interest" description="Disordered" evidence="1">
    <location>
        <begin position="193"/>
        <end position="245"/>
    </location>
</feature>